<keyword evidence="6" id="KW-1185">Reference proteome</keyword>
<evidence type="ECO:0000259" key="4">
    <source>
        <dbReference type="PROSITE" id="PS50893"/>
    </source>
</evidence>
<dbReference type="InterPro" id="IPR003593">
    <property type="entry name" value="AAA+_ATPase"/>
</dbReference>
<dbReference type="PANTHER" id="PTHR24220">
    <property type="entry name" value="IMPORT ATP-BINDING PROTEIN"/>
    <property type="match status" value="1"/>
</dbReference>
<evidence type="ECO:0000256" key="1">
    <source>
        <dbReference type="ARBA" id="ARBA00005417"/>
    </source>
</evidence>
<dbReference type="PANTHER" id="PTHR24220:SF689">
    <property type="entry name" value="LIPOPROTEIN-RELEASING SYSTEM ATP-BINDING PROTEIN LOLD"/>
    <property type="match status" value="1"/>
</dbReference>
<dbReference type="EMBL" id="ONZF01000015">
    <property type="protein sequence ID" value="SPJ26199.1"/>
    <property type="molecule type" value="Genomic_DNA"/>
</dbReference>
<dbReference type="InterPro" id="IPR027417">
    <property type="entry name" value="P-loop_NTPase"/>
</dbReference>
<dbReference type="InterPro" id="IPR017871">
    <property type="entry name" value="ABC_transporter-like_CS"/>
</dbReference>
<dbReference type="GO" id="GO:0005524">
    <property type="term" value="F:ATP binding"/>
    <property type="evidence" value="ECO:0007669"/>
    <property type="project" value="UniProtKB-KW"/>
</dbReference>
<accession>A0A2R8C1F1</accession>
<dbReference type="GO" id="GO:0044874">
    <property type="term" value="P:lipoprotein localization to outer membrane"/>
    <property type="evidence" value="ECO:0007669"/>
    <property type="project" value="TreeGrafter"/>
</dbReference>
<dbReference type="OrthoDB" id="9802264at2"/>
<dbReference type="PROSITE" id="PS50893">
    <property type="entry name" value="ABC_TRANSPORTER_2"/>
    <property type="match status" value="1"/>
</dbReference>
<keyword evidence="5" id="KW-0378">Hydrolase</keyword>
<feature type="domain" description="ABC transporter" evidence="4">
    <location>
        <begin position="6"/>
        <end position="244"/>
    </location>
</feature>
<proteinExistence type="inferred from homology"/>
<dbReference type="SUPFAM" id="SSF52540">
    <property type="entry name" value="P-loop containing nucleoside triphosphate hydrolases"/>
    <property type="match status" value="1"/>
</dbReference>
<dbReference type="Gene3D" id="3.40.50.300">
    <property type="entry name" value="P-loop containing nucleotide triphosphate hydrolases"/>
    <property type="match status" value="1"/>
</dbReference>
<dbReference type="GO" id="GO:0005886">
    <property type="term" value="C:plasma membrane"/>
    <property type="evidence" value="ECO:0007669"/>
    <property type="project" value="TreeGrafter"/>
</dbReference>
<reference evidence="5 6" key="1">
    <citation type="submission" date="2018-03" db="EMBL/GenBank/DDBJ databases">
        <authorList>
            <person name="Keele B.F."/>
        </authorList>
    </citation>
    <scope>NUCLEOTIDE SEQUENCE [LARGE SCALE GENOMIC DNA]</scope>
    <source>
        <strain evidence="5 6">CECT 8504</strain>
    </source>
</reference>
<dbReference type="RefSeq" id="WP_108895907.1">
    <property type="nucleotide sequence ID" value="NZ_ONZF01000015.1"/>
</dbReference>
<evidence type="ECO:0000256" key="2">
    <source>
        <dbReference type="ARBA" id="ARBA00022741"/>
    </source>
</evidence>
<evidence type="ECO:0000256" key="3">
    <source>
        <dbReference type="ARBA" id="ARBA00022840"/>
    </source>
</evidence>
<organism evidence="5 6">
    <name type="scientific">Palleronia abyssalis</name>
    <dbReference type="NCBI Taxonomy" id="1501240"/>
    <lineage>
        <taxon>Bacteria</taxon>
        <taxon>Pseudomonadati</taxon>
        <taxon>Pseudomonadota</taxon>
        <taxon>Alphaproteobacteria</taxon>
        <taxon>Rhodobacterales</taxon>
        <taxon>Roseobacteraceae</taxon>
        <taxon>Palleronia</taxon>
    </lineage>
</organism>
<dbReference type="InterPro" id="IPR003439">
    <property type="entry name" value="ABC_transporter-like_ATP-bd"/>
</dbReference>
<keyword evidence="3 5" id="KW-0067">ATP-binding</keyword>
<dbReference type="GO" id="GO:0016887">
    <property type="term" value="F:ATP hydrolysis activity"/>
    <property type="evidence" value="ECO:0007669"/>
    <property type="project" value="InterPro"/>
</dbReference>
<name>A0A2R8C1F1_9RHOB</name>
<evidence type="ECO:0000313" key="6">
    <source>
        <dbReference type="Proteomes" id="UP000244912"/>
    </source>
</evidence>
<dbReference type="GO" id="GO:0089705">
    <property type="term" value="P:protein localization to outer membrane"/>
    <property type="evidence" value="ECO:0007669"/>
    <property type="project" value="TreeGrafter"/>
</dbReference>
<dbReference type="GO" id="GO:0022857">
    <property type="term" value="F:transmembrane transporter activity"/>
    <property type="evidence" value="ECO:0007669"/>
    <property type="project" value="TreeGrafter"/>
</dbReference>
<evidence type="ECO:0000313" key="5">
    <source>
        <dbReference type="EMBL" id="SPJ26199.1"/>
    </source>
</evidence>
<comment type="similarity">
    <text evidence="1">Belongs to the ABC transporter superfamily.</text>
</comment>
<dbReference type="Proteomes" id="UP000244912">
    <property type="component" value="Unassembled WGS sequence"/>
</dbReference>
<dbReference type="SMART" id="SM00382">
    <property type="entry name" value="AAA"/>
    <property type="match status" value="1"/>
</dbReference>
<keyword evidence="2" id="KW-0547">Nucleotide-binding</keyword>
<dbReference type="EC" id="3.6.3.-" evidence="5"/>
<sequence length="244" mass="25819">MTAAALEVEGVRLRVGEVGVSEFALDLPILRLQPGERIAVVGPSGCGKSMLLEFLALLMRPERVDRFVLATADDDRRDLAGDIAAGRIDALAHLRAGPLGYVPQSGGVLPFLTARAHASSGLRLAGHAGNPVARARFDRLAERLGVGAHLDKTREQLSGGQRKRVALLAGMSVPRRVLLADEPTTGLDAASGTAVMELLSRLAADEGTAVLIATHDADTAYRAGFAVRPLEHGAFWHEALQVVF</sequence>
<gene>
    <name evidence="5" type="primary">yknY</name>
    <name evidence="5" type="ORF">PAA8504_04055</name>
</gene>
<dbReference type="Pfam" id="PF00005">
    <property type="entry name" value="ABC_tran"/>
    <property type="match status" value="1"/>
</dbReference>
<dbReference type="InterPro" id="IPR015854">
    <property type="entry name" value="ABC_transpr_LolD-like"/>
</dbReference>
<dbReference type="PROSITE" id="PS00211">
    <property type="entry name" value="ABC_TRANSPORTER_1"/>
    <property type="match status" value="1"/>
</dbReference>
<protein>
    <submittedName>
        <fullName evidence="5">Putative ABC transporter ATP-binding protein YknY</fullName>
        <ecNumber evidence="5">3.6.3.-</ecNumber>
    </submittedName>
</protein>
<dbReference type="AlphaFoldDB" id="A0A2R8C1F1"/>